<reference evidence="1 2" key="1">
    <citation type="submission" date="2022-02" db="EMBL/GenBank/DDBJ databases">
        <title>Mesosutterella porci, a novel member of the family Sutterellaceae from pig feces.</title>
        <authorList>
            <person name="Wylensek D."/>
            <person name="Clavel T."/>
        </authorList>
    </citation>
    <scope>NUCLEOTIDE SEQUENCE [LARGE SCALE GENOMIC DNA]</scope>
    <source>
        <strain evidence="2">oilRF-744-wt-GAM-9</strain>
    </source>
</reference>
<proteinExistence type="predicted"/>
<evidence type="ECO:0000313" key="1">
    <source>
        <dbReference type="EMBL" id="MCG5031683.1"/>
    </source>
</evidence>
<dbReference type="Proteomes" id="UP001297600">
    <property type="component" value="Unassembled WGS sequence"/>
</dbReference>
<keyword evidence="2" id="KW-1185">Reference proteome</keyword>
<evidence type="ECO:0000313" key="2">
    <source>
        <dbReference type="Proteomes" id="UP001297600"/>
    </source>
</evidence>
<protein>
    <submittedName>
        <fullName evidence="1">Uncharacterized protein</fullName>
    </submittedName>
</protein>
<organism evidence="1 2">
    <name type="scientific">Mesosutterella porci</name>
    <dbReference type="NCBI Taxonomy" id="2915351"/>
    <lineage>
        <taxon>Bacteria</taxon>
        <taxon>Pseudomonadati</taxon>
        <taxon>Pseudomonadota</taxon>
        <taxon>Betaproteobacteria</taxon>
        <taxon>Burkholderiales</taxon>
        <taxon>Sutterellaceae</taxon>
        <taxon>Mesosutterella</taxon>
    </lineage>
</organism>
<dbReference type="EMBL" id="JAKNCT010000012">
    <property type="protein sequence ID" value="MCG5031683.1"/>
    <property type="molecule type" value="Genomic_DNA"/>
</dbReference>
<dbReference type="RefSeq" id="WP_237980044.1">
    <property type="nucleotide sequence ID" value="NZ_JAKNCT010000012.1"/>
</dbReference>
<comment type="caution">
    <text evidence="1">The sequence shown here is derived from an EMBL/GenBank/DDBJ whole genome shotgun (WGS) entry which is preliminary data.</text>
</comment>
<name>A0ABS9MSS6_9BURK</name>
<gene>
    <name evidence="1" type="ORF">MAF45_09555</name>
</gene>
<accession>A0ABS9MSS6</accession>
<sequence>METIFSFLKAVALAAVQLVRLAMSLRACGVQFHPLVSRNKDGTYLVEAWLTPGRDEVRFDTFVAKGCDIWPSISQSAPVFRDKAPISEIVAPAYDGTGDSCFTVRIKPRRKMEKVQLVIKGGWLNQLNASRYLDNPNSKIHASVL</sequence>